<protein>
    <submittedName>
        <fullName evidence="2">Uncharacterized protein</fullName>
    </submittedName>
</protein>
<gene>
    <name evidence="2" type="ORF">EVAR_66208_1</name>
</gene>
<feature type="region of interest" description="Disordered" evidence="1">
    <location>
        <begin position="63"/>
        <end position="133"/>
    </location>
</feature>
<accession>A0A4C1ZN10</accession>
<reference evidence="2 3" key="1">
    <citation type="journal article" date="2019" name="Commun. Biol.">
        <title>The bagworm genome reveals a unique fibroin gene that provides high tensile strength.</title>
        <authorList>
            <person name="Kono N."/>
            <person name="Nakamura H."/>
            <person name="Ohtoshi R."/>
            <person name="Tomita M."/>
            <person name="Numata K."/>
            <person name="Arakawa K."/>
        </authorList>
    </citation>
    <scope>NUCLEOTIDE SEQUENCE [LARGE SCALE GENOMIC DNA]</scope>
</reference>
<comment type="caution">
    <text evidence="2">The sequence shown here is derived from an EMBL/GenBank/DDBJ whole genome shotgun (WGS) entry which is preliminary data.</text>
</comment>
<dbReference type="Proteomes" id="UP000299102">
    <property type="component" value="Unassembled WGS sequence"/>
</dbReference>
<feature type="compositionally biased region" description="Basic and acidic residues" evidence="1">
    <location>
        <begin position="181"/>
        <end position="195"/>
    </location>
</feature>
<feature type="compositionally biased region" description="Polar residues" evidence="1">
    <location>
        <begin position="80"/>
        <end position="99"/>
    </location>
</feature>
<dbReference type="AlphaFoldDB" id="A0A4C1ZN10"/>
<feature type="region of interest" description="Disordered" evidence="1">
    <location>
        <begin position="176"/>
        <end position="198"/>
    </location>
</feature>
<evidence type="ECO:0000313" key="2">
    <source>
        <dbReference type="EMBL" id="GBP87997.1"/>
    </source>
</evidence>
<keyword evidence="3" id="KW-1185">Reference proteome</keyword>
<evidence type="ECO:0000256" key="1">
    <source>
        <dbReference type="SAM" id="MobiDB-lite"/>
    </source>
</evidence>
<sequence length="228" mass="25586">MSVFDPLGLARHHRCEENTTSYLEAGHRLGRRGTGRRLQRLEYLARAPAGPEETRHSTVLPRLYTRSEKGAAYHAAPRRATTSNPTSECSGPTREQSLHGSKRGRERISRSWLTGSPRSKKKRRQRNGAGCLQHITADDATREPPADFDQTHRWFPVPSSCDIPRRVASETRAIARSPPTGERHIPPATRADRHHPSTTRYHTILVLAEITPSHSPSSAIYRSVQRTA</sequence>
<organism evidence="2 3">
    <name type="scientific">Eumeta variegata</name>
    <name type="common">Bagworm moth</name>
    <name type="synonym">Eumeta japonica</name>
    <dbReference type="NCBI Taxonomy" id="151549"/>
    <lineage>
        <taxon>Eukaryota</taxon>
        <taxon>Metazoa</taxon>
        <taxon>Ecdysozoa</taxon>
        <taxon>Arthropoda</taxon>
        <taxon>Hexapoda</taxon>
        <taxon>Insecta</taxon>
        <taxon>Pterygota</taxon>
        <taxon>Neoptera</taxon>
        <taxon>Endopterygota</taxon>
        <taxon>Lepidoptera</taxon>
        <taxon>Glossata</taxon>
        <taxon>Ditrysia</taxon>
        <taxon>Tineoidea</taxon>
        <taxon>Psychidae</taxon>
        <taxon>Oiketicinae</taxon>
        <taxon>Eumeta</taxon>
    </lineage>
</organism>
<proteinExistence type="predicted"/>
<dbReference type="EMBL" id="BGZK01001899">
    <property type="protein sequence ID" value="GBP87997.1"/>
    <property type="molecule type" value="Genomic_DNA"/>
</dbReference>
<evidence type="ECO:0000313" key="3">
    <source>
        <dbReference type="Proteomes" id="UP000299102"/>
    </source>
</evidence>
<name>A0A4C1ZN10_EUMVA</name>